<dbReference type="Gene3D" id="3.80.10.10">
    <property type="entry name" value="Ribonuclease Inhibitor"/>
    <property type="match status" value="1"/>
</dbReference>
<gene>
    <name evidence="1" type="ORF">H2200_009730</name>
</gene>
<accession>A0AA38X2Z5</accession>
<keyword evidence="2" id="KW-1185">Reference proteome</keyword>
<sequence>MARNILDLPLDLIFHIRSFLSTADLQSFGFARQLFSVRLSHYLLIRGSLYWNFRSDNVFKDLKSQYGDYATCSRSHALIRTLKKHPEDAKEIRLLILDYDMCSECRPFEGLVFEPSPCRQFSRALLRRLFPKLRTLVLNGKYDFMLDDSLRRLNPRIRELGLGDLTQHFGKPHLEVKKVLRVLRSPTPFDKVRIFDTGLLHLSGALQYDSNLLNDLDHLELSNVTLQHDGLDDLLGACTSLRRFAFSKGCRNMFSTAPSDLHHPFPYHAALETDEIGDALAVIYQTVESLELDYSCRHREPADDTLIEGLAECAALQNLTIDPTLLLGRTVCPERFSLPDYDVAPPQRPSTLHRRLPNNLEKLTLIIDVEQLRFDHKWAREILQGILAHNHDLTRLRTIYYAPVTTANSLIYCECSGEDEHECPGFDLACALSVECSRADAEPYYEYDLVNNFPREQRYLRLMQELFEPVGVNLIILDDQAFQEGAWRQ</sequence>
<dbReference type="AlphaFoldDB" id="A0AA38X2Z5"/>
<dbReference type="InterPro" id="IPR032675">
    <property type="entry name" value="LRR_dom_sf"/>
</dbReference>
<proteinExistence type="predicted"/>
<protein>
    <recommendedName>
        <fullName evidence="3">F-box domain-containing protein</fullName>
    </recommendedName>
</protein>
<evidence type="ECO:0000313" key="2">
    <source>
        <dbReference type="Proteomes" id="UP001172673"/>
    </source>
</evidence>
<dbReference type="Proteomes" id="UP001172673">
    <property type="component" value="Unassembled WGS sequence"/>
</dbReference>
<evidence type="ECO:0008006" key="3">
    <source>
        <dbReference type="Google" id="ProtNLM"/>
    </source>
</evidence>
<name>A0AA38X2Z5_9EURO</name>
<evidence type="ECO:0000313" key="1">
    <source>
        <dbReference type="EMBL" id="KAJ9605881.1"/>
    </source>
</evidence>
<organism evidence="1 2">
    <name type="scientific">Cladophialophora chaetospira</name>
    <dbReference type="NCBI Taxonomy" id="386627"/>
    <lineage>
        <taxon>Eukaryota</taxon>
        <taxon>Fungi</taxon>
        <taxon>Dikarya</taxon>
        <taxon>Ascomycota</taxon>
        <taxon>Pezizomycotina</taxon>
        <taxon>Eurotiomycetes</taxon>
        <taxon>Chaetothyriomycetidae</taxon>
        <taxon>Chaetothyriales</taxon>
        <taxon>Herpotrichiellaceae</taxon>
        <taxon>Cladophialophora</taxon>
    </lineage>
</organism>
<comment type="caution">
    <text evidence="1">The sequence shown here is derived from an EMBL/GenBank/DDBJ whole genome shotgun (WGS) entry which is preliminary data.</text>
</comment>
<reference evidence="1" key="1">
    <citation type="submission" date="2022-10" db="EMBL/GenBank/DDBJ databases">
        <title>Culturing micro-colonial fungi from biological soil crusts in the Mojave desert and describing Neophaeococcomyces mojavensis, and introducing the new genera and species Taxawa tesnikishii.</title>
        <authorList>
            <person name="Kurbessoian T."/>
            <person name="Stajich J.E."/>
        </authorList>
    </citation>
    <scope>NUCLEOTIDE SEQUENCE</scope>
    <source>
        <strain evidence="1">TK_41</strain>
    </source>
</reference>
<dbReference type="EMBL" id="JAPDRK010000015">
    <property type="protein sequence ID" value="KAJ9605881.1"/>
    <property type="molecule type" value="Genomic_DNA"/>
</dbReference>